<dbReference type="Pfam" id="PF21882">
    <property type="entry name" value="Gp53-like_C"/>
    <property type="match status" value="1"/>
</dbReference>
<dbReference type="InterPro" id="IPR022225">
    <property type="entry name" value="Phage_tail_fibre_N"/>
</dbReference>
<protein>
    <submittedName>
        <fullName evidence="3">LONG TAIL FIBER PROTEIN</fullName>
    </submittedName>
</protein>
<evidence type="ECO:0000313" key="3">
    <source>
        <dbReference type="EMBL" id="DAE24768.1"/>
    </source>
</evidence>
<dbReference type="InterPro" id="IPR054075">
    <property type="entry name" value="Gp53-like_C"/>
</dbReference>
<reference evidence="3" key="1">
    <citation type="journal article" date="2021" name="Proc. Natl. Acad. Sci. U.S.A.">
        <title>A Catalog of Tens of Thousands of Viruses from Human Metagenomes Reveals Hidden Associations with Chronic Diseases.</title>
        <authorList>
            <person name="Tisza M.J."/>
            <person name="Buck C.B."/>
        </authorList>
    </citation>
    <scope>NUCLEOTIDE SEQUENCE</scope>
    <source>
        <strain evidence="3">CteBs22</strain>
    </source>
</reference>
<evidence type="ECO:0000259" key="2">
    <source>
        <dbReference type="Pfam" id="PF21882"/>
    </source>
</evidence>
<accession>A0A8S5R088</accession>
<name>A0A8S5R088_9CAUD</name>
<organism evidence="3">
    <name type="scientific">Myoviridae sp. cteBs22</name>
    <dbReference type="NCBI Taxonomy" id="2826675"/>
    <lineage>
        <taxon>Viruses</taxon>
        <taxon>Duplodnaviria</taxon>
        <taxon>Heunggongvirae</taxon>
        <taxon>Uroviricota</taxon>
        <taxon>Caudoviricetes</taxon>
    </lineage>
</organism>
<proteinExistence type="predicted"/>
<feature type="domain" description="Phage tail fibre protein N-terminal" evidence="1">
    <location>
        <begin position="6"/>
        <end position="103"/>
    </location>
</feature>
<dbReference type="EMBL" id="BK015784">
    <property type="protein sequence ID" value="DAE24768.1"/>
    <property type="molecule type" value="Genomic_DNA"/>
</dbReference>
<evidence type="ECO:0000259" key="1">
    <source>
        <dbReference type="Pfam" id="PF12571"/>
    </source>
</evidence>
<sequence length="303" mass="31550">MPDTANELKMIITQAGLDEVVAASQAGTDAVLITEVGYGTGQYTATPEQTQLQAEFKRLTTVAGGAVADNVIHCTVQDSTDDAYTVYEVGLYTDKGTLFAVYSQNTPILQKSAMAISMLAIDIAVTDFSADQVIFGDANLLNPPATTSTLGVVELATNEETITGTDATRVVTCASLSARTATTGRTGLIRIATSSEVAAGKNQNKALTPANLLAAFLKAHGDWGMQKLPNGLILQWGQATLASNGNSVIAFPVAFPSKAVFAVAEAKGNFAPTFALATLKRGNAAFKHNGNGGVASYWMALGY</sequence>
<dbReference type="Gene3D" id="2.60.40.3940">
    <property type="match status" value="1"/>
</dbReference>
<feature type="domain" description="Putative tail fiber protein gp53-like C-terminal" evidence="2">
    <location>
        <begin position="227"/>
        <end position="303"/>
    </location>
</feature>
<dbReference type="Pfam" id="PF12571">
    <property type="entry name" value="Phage_tail_fib"/>
    <property type="match status" value="1"/>
</dbReference>